<dbReference type="CDD" id="cd00086">
    <property type="entry name" value="homeodomain"/>
    <property type="match status" value="1"/>
</dbReference>
<dbReference type="InterPro" id="IPR017970">
    <property type="entry name" value="Homeobox_CS"/>
</dbReference>
<dbReference type="InterPro" id="IPR045224">
    <property type="entry name" value="HDZip_class_I_plant"/>
</dbReference>
<keyword evidence="4 9" id="KW-0371">Homeobox</keyword>
<dbReference type="GO" id="GO:0005634">
    <property type="term" value="C:nucleus"/>
    <property type="evidence" value="ECO:0007669"/>
    <property type="project" value="UniProtKB-SubCell"/>
</dbReference>
<accession>A0AAN9SUC9</accession>
<dbReference type="PROSITE" id="PS00027">
    <property type="entry name" value="HOMEOBOX_1"/>
    <property type="match status" value="1"/>
</dbReference>
<proteinExistence type="inferred from homology"/>
<evidence type="ECO:0000256" key="9">
    <source>
        <dbReference type="PROSITE-ProRule" id="PRU00108"/>
    </source>
</evidence>
<dbReference type="FunFam" id="1.10.10.60:FF:000533">
    <property type="entry name" value="Homeobox-leucine zipper protein ATHB-52"/>
    <property type="match status" value="1"/>
</dbReference>
<evidence type="ECO:0000256" key="4">
    <source>
        <dbReference type="ARBA" id="ARBA00023155"/>
    </source>
</evidence>
<comment type="function">
    <text evidence="11">Transcription factor.</text>
</comment>
<dbReference type="SUPFAM" id="SSF46689">
    <property type="entry name" value="Homeodomain-like"/>
    <property type="match status" value="1"/>
</dbReference>
<name>A0AAN9SUC9_PSOTE</name>
<comment type="function">
    <text evidence="8">Probable transcription factor.</text>
</comment>
<dbReference type="GO" id="GO:0045893">
    <property type="term" value="P:positive regulation of DNA-templated transcription"/>
    <property type="evidence" value="ECO:0007669"/>
    <property type="project" value="TreeGrafter"/>
</dbReference>
<gene>
    <name evidence="15" type="ORF">VNO78_06509</name>
</gene>
<reference evidence="15 16" key="1">
    <citation type="submission" date="2024-01" db="EMBL/GenBank/DDBJ databases">
        <title>The genomes of 5 underutilized Papilionoideae crops provide insights into root nodulation and disease resistanc.</title>
        <authorList>
            <person name="Jiang F."/>
        </authorList>
    </citation>
    <scope>NUCLEOTIDE SEQUENCE [LARGE SCALE GENOMIC DNA]</scope>
    <source>
        <strain evidence="15">DUOXIRENSHENG_FW03</strain>
        <tissue evidence="15">Leaves</tissue>
    </source>
</reference>
<evidence type="ECO:0000256" key="8">
    <source>
        <dbReference type="ARBA" id="ARBA00037260"/>
    </source>
</evidence>
<protein>
    <recommendedName>
        <fullName evidence="11">Homeobox-leucine zipper protein</fullName>
    </recommendedName>
    <alternativeName>
        <fullName evidence="11">HD-ZIP protein</fullName>
    </alternativeName>
    <alternativeName>
        <fullName evidence="11">Homeodomain transcription factor</fullName>
    </alternativeName>
</protein>
<evidence type="ECO:0000256" key="1">
    <source>
        <dbReference type="ARBA" id="ARBA00004123"/>
    </source>
</evidence>
<evidence type="ECO:0000256" key="11">
    <source>
        <dbReference type="RuleBase" id="RU369038"/>
    </source>
</evidence>
<keyword evidence="3 9" id="KW-0238">DNA-binding</keyword>
<feature type="DNA-binding region" description="Homeobox" evidence="9">
    <location>
        <begin position="19"/>
        <end position="78"/>
    </location>
</feature>
<sequence length="202" mass="23105">MGDFIFSFKATQEHAHQRAKHNKKRLTEEQVAILEKCFASNMKLEPEQKFHLANQLGVPPRQVAIWYQNKRARWKTQNLEVDHGVLQAKLESVMAEKKQLEKDVERLKTELKKAQEMLLINNVKGGGDHSNSHNRNNNNNNAACDQFSTSFEEGGSSGVVLDDATQRHHHECWQSSEVMQVEELYAYFMGANFGSGLHEKKA</sequence>
<evidence type="ECO:0000256" key="6">
    <source>
        <dbReference type="ARBA" id="ARBA00023242"/>
    </source>
</evidence>
<dbReference type="SMART" id="SM00389">
    <property type="entry name" value="HOX"/>
    <property type="match status" value="1"/>
</dbReference>
<dbReference type="AlphaFoldDB" id="A0AAN9SUC9"/>
<dbReference type="Pfam" id="PF00046">
    <property type="entry name" value="Homeodomain"/>
    <property type="match status" value="1"/>
</dbReference>
<evidence type="ECO:0000256" key="5">
    <source>
        <dbReference type="ARBA" id="ARBA00023163"/>
    </source>
</evidence>
<feature type="region of interest" description="Disordered" evidence="13">
    <location>
        <begin position="125"/>
        <end position="148"/>
    </location>
</feature>
<keyword evidence="2 11" id="KW-0805">Transcription regulation</keyword>
<dbReference type="GO" id="GO:0043565">
    <property type="term" value="F:sequence-specific DNA binding"/>
    <property type="evidence" value="ECO:0007669"/>
    <property type="project" value="TreeGrafter"/>
</dbReference>
<comment type="subcellular location">
    <subcellularLocation>
        <location evidence="1 9 10">Nucleus</location>
    </subcellularLocation>
</comment>
<dbReference type="Proteomes" id="UP001386955">
    <property type="component" value="Unassembled WGS sequence"/>
</dbReference>
<feature type="coiled-coil region" evidence="12">
    <location>
        <begin position="83"/>
        <end position="117"/>
    </location>
</feature>
<evidence type="ECO:0000256" key="3">
    <source>
        <dbReference type="ARBA" id="ARBA00023125"/>
    </source>
</evidence>
<keyword evidence="16" id="KW-1185">Reference proteome</keyword>
<evidence type="ECO:0000313" key="15">
    <source>
        <dbReference type="EMBL" id="KAK7405301.1"/>
    </source>
</evidence>
<evidence type="ECO:0000259" key="14">
    <source>
        <dbReference type="PROSITE" id="PS50071"/>
    </source>
</evidence>
<evidence type="ECO:0000256" key="12">
    <source>
        <dbReference type="SAM" id="Coils"/>
    </source>
</evidence>
<dbReference type="InterPro" id="IPR001356">
    <property type="entry name" value="HD"/>
</dbReference>
<dbReference type="PROSITE" id="PS50071">
    <property type="entry name" value="HOMEOBOX_2"/>
    <property type="match status" value="1"/>
</dbReference>
<evidence type="ECO:0000313" key="16">
    <source>
        <dbReference type="Proteomes" id="UP001386955"/>
    </source>
</evidence>
<dbReference type="PANTHER" id="PTHR24326:SF522">
    <property type="entry name" value="HOMEOBOX-LEUCINE ZIPPER PROTEIN ATHB-52"/>
    <property type="match status" value="1"/>
</dbReference>
<comment type="similarity">
    <text evidence="7 11">Belongs to the HD-ZIP homeobox family. Class I subfamily.</text>
</comment>
<evidence type="ECO:0000256" key="10">
    <source>
        <dbReference type="RuleBase" id="RU000682"/>
    </source>
</evidence>
<dbReference type="PANTHER" id="PTHR24326">
    <property type="entry name" value="HOMEOBOX-LEUCINE ZIPPER PROTEIN"/>
    <property type="match status" value="1"/>
</dbReference>
<dbReference type="InterPro" id="IPR009057">
    <property type="entry name" value="Homeodomain-like_sf"/>
</dbReference>
<evidence type="ECO:0000256" key="7">
    <source>
        <dbReference type="ARBA" id="ARBA00025748"/>
    </source>
</evidence>
<feature type="domain" description="Homeobox" evidence="14">
    <location>
        <begin position="17"/>
        <end position="77"/>
    </location>
</feature>
<feature type="compositionally biased region" description="Low complexity" evidence="13">
    <location>
        <begin position="133"/>
        <end position="148"/>
    </location>
</feature>
<dbReference type="EMBL" id="JAYMYS010000002">
    <property type="protein sequence ID" value="KAK7405301.1"/>
    <property type="molecule type" value="Genomic_DNA"/>
</dbReference>
<evidence type="ECO:0000256" key="13">
    <source>
        <dbReference type="SAM" id="MobiDB-lite"/>
    </source>
</evidence>
<keyword evidence="12" id="KW-0175">Coiled coil</keyword>
<keyword evidence="6 9" id="KW-0539">Nucleus</keyword>
<keyword evidence="5 11" id="KW-0804">Transcription</keyword>
<organism evidence="15 16">
    <name type="scientific">Psophocarpus tetragonolobus</name>
    <name type="common">Winged bean</name>
    <name type="synonym">Dolichos tetragonolobus</name>
    <dbReference type="NCBI Taxonomy" id="3891"/>
    <lineage>
        <taxon>Eukaryota</taxon>
        <taxon>Viridiplantae</taxon>
        <taxon>Streptophyta</taxon>
        <taxon>Embryophyta</taxon>
        <taxon>Tracheophyta</taxon>
        <taxon>Spermatophyta</taxon>
        <taxon>Magnoliopsida</taxon>
        <taxon>eudicotyledons</taxon>
        <taxon>Gunneridae</taxon>
        <taxon>Pentapetalae</taxon>
        <taxon>rosids</taxon>
        <taxon>fabids</taxon>
        <taxon>Fabales</taxon>
        <taxon>Fabaceae</taxon>
        <taxon>Papilionoideae</taxon>
        <taxon>50 kb inversion clade</taxon>
        <taxon>NPAAA clade</taxon>
        <taxon>indigoferoid/millettioid clade</taxon>
        <taxon>Phaseoleae</taxon>
        <taxon>Psophocarpus</taxon>
    </lineage>
</organism>
<comment type="caution">
    <text evidence="15">The sequence shown here is derived from an EMBL/GenBank/DDBJ whole genome shotgun (WGS) entry which is preliminary data.</text>
</comment>
<evidence type="ECO:0000256" key="2">
    <source>
        <dbReference type="ARBA" id="ARBA00023015"/>
    </source>
</evidence>
<dbReference type="GO" id="GO:0000981">
    <property type="term" value="F:DNA-binding transcription factor activity, RNA polymerase II-specific"/>
    <property type="evidence" value="ECO:0007669"/>
    <property type="project" value="UniProtKB-UniRule"/>
</dbReference>
<dbReference type="Gene3D" id="1.10.10.60">
    <property type="entry name" value="Homeodomain-like"/>
    <property type="match status" value="1"/>
</dbReference>